<evidence type="ECO:0000256" key="1">
    <source>
        <dbReference type="SAM" id="Phobius"/>
    </source>
</evidence>
<dbReference type="EMBL" id="PVBS01000001">
    <property type="protein sequence ID" value="PRD57331.1"/>
    <property type="molecule type" value="Genomic_DNA"/>
</dbReference>
<dbReference type="OrthoDB" id="1312186at2"/>
<dbReference type="Proteomes" id="UP000238642">
    <property type="component" value="Unassembled WGS sequence"/>
</dbReference>
<name>A0A2S9JW18_9SPHI</name>
<dbReference type="Pfam" id="PF16391">
    <property type="entry name" value="DUF5000"/>
    <property type="match status" value="1"/>
</dbReference>
<keyword evidence="1" id="KW-1133">Transmembrane helix</keyword>
<evidence type="ECO:0000313" key="6">
    <source>
        <dbReference type="Proteomes" id="UP000238642"/>
    </source>
</evidence>
<organism evidence="5 6">
    <name type="scientific">Sphingobacterium gobiense</name>
    <dbReference type="NCBI Taxonomy" id="1382456"/>
    <lineage>
        <taxon>Bacteria</taxon>
        <taxon>Pseudomonadati</taxon>
        <taxon>Bacteroidota</taxon>
        <taxon>Sphingobacteriia</taxon>
        <taxon>Sphingobacteriales</taxon>
        <taxon>Sphingobacteriaceae</taxon>
        <taxon>Sphingobacterium</taxon>
    </lineage>
</organism>
<evidence type="ECO:0000259" key="3">
    <source>
        <dbReference type="Pfam" id="PF16391"/>
    </source>
</evidence>
<dbReference type="PROSITE" id="PS51257">
    <property type="entry name" value="PROKAR_LIPOPROTEIN"/>
    <property type="match status" value="1"/>
</dbReference>
<dbReference type="Pfam" id="PF16323">
    <property type="entry name" value="DUF4959"/>
    <property type="match status" value="1"/>
</dbReference>
<evidence type="ECO:0008006" key="7">
    <source>
        <dbReference type="Google" id="ProtNLM"/>
    </source>
</evidence>
<feature type="domain" description="DUF5000" evidence="3">
    <location>
        <begin position="312"/>
        <end position="442"/>
    </location>
</feature>
<dbReference type="InterPro" id="IPR032527">
    <property type="entry name" value="DUF4959"/>
</dbReference>
<keyword evidence="1" id="KW-0472">Membrane</keyword>
<dbReference type="Gene3D" id="2.60.120.260">
    <property type="entry name" value="Galactose-binding domain-like"/>
    <property type="match status" value="1"/>
</dbReference>
<dbReference type="Pfam" id="PF17166">
    <property type="entry name" value="DUF5126"/>
    <property type="match status" value="1"/>
</dbReference>
<comment type="caution">
    <text evidence="5">The sequence shown here is derived from an EMBL/GenBank/DDBJ whole genome shotgun (WGS) entry which is preliminary data.</text>
</comment>
<evidence type="ECO:0000259" key="2">
    <source>
        <dbReference type="Pfam" id="PF16323"/>
    </source>
</evidence>
<proteinExistence type="predicted"/>
<reference evidence="5 6" key="1">
    <citation type="submission" date="2018-02" db="EMBL/GenBank/DDBJ databases">
        <title>The draft genome of Sphingobacterium gobiense H7.</title>
        <authorList>
            <person name="Li L."/>
            <person name="Liu L."/>
            <person name="Zhang X."/>
            <person name="Wang T."/>
            <person name="Liang L."/>
        </authorList>
    </citation>
    <scope>NUCLEOTIDE SEQUENCE [LARGE SCALE GENOMIC DNA]</scope>
    <source>
        <strain evidence="5 6">ACCC 05757</strain>
    </source>
</reference>
<gene>
    <name evidence="5" type="ORF">C5749_09110</name>
</gene>
<sequence length="448" mass="50706">MKNNRIYAILMLIISMMAVSCMDSYLGIEQPDFGTDTPEKLTVNRVVPMAGALEIHFSLPAGNPNHAQVVATYINKAGNQVEFKVSRYSNTILVEGFTGTDEVTVDLAVMDESGNRSDITQVRDKPLLSPVEVARASLLATPAFGGVKLEWDNKEALPFAIHVLTEDEIQLGVKTLIEDPSKTIYSSDSVNTATYLRQYDNVEQTFGFALSDKWGNRTDTLIEMITPFKEDIIDYNLVEAVTYFNPTYGTTSKDFAEFGVDPVTGLLNDATTHSAGFAPITMFNGVTTANNFLARKFYEESSDGQRTYIDDVYVTFDLRQDLRLSRVQLYPRPSSSYLYSRSSVKRFRIWGTDDANASRWSKFPEGWTLIGEYEGKMPANSASITQEETDYFYNRQEYAISEDNVSLEAIPTESFRYMRLQLMESYTANENFYTINEFKMFGEVLKYY</sequence>
<protein>
    <recommendedName>
        <fullName evidence="7">DUF4959 domain-containing protein</fullName>
    </recommendedName>
</protein>
<dbReference type="InterPro" id="IPR033431">
    <property type="entry name" value="DUF5126"/>
</dbReference>
<feature type="transmembrane region" description="Helical" evidence="1">
    <location>
        <begin position="7"/>
        <end position="28"/>
    </location>
</feature>
<dbReference type="RefSeq" id="WP_105725010.1">
    <property type="nucleotide sequence ID" value="NZ_PVBS01000001.1"/>
</dbReference>
<accession>A0A2S9JW18</accession>
<feature type="domain" description="DUF4959" evidence="2">
    <location>
        <begin position="32"/>
        <end position="123"/>
    </location>
</feature>
<dbReference type="AlphaFoldDB" id="A0A2S9JW18"/>
<keyword evidence="1" id="KW-0812">Transmembrane</keyword>
<evidence type="ECO:0000259" key="4">
    <source>
        <dbReference type="Pfam" id="PF17166"/>
    </source>
</evidence>
<feature type="domain" description="DUF5126" evidence="4">
    <location>
        <begin position="129"/>
        <end position="234"/>
    </location>
</feature>
<dbReference type="InterPro" id="IPR032164">
    <property type="entry name" value="DUF5000"/>
</dbReference>
<evidence type="ECO:0000313" key="5">
    <source>
        <dbReference type="EMBL" id="PRD57331.1"/>
    </source>
</evidence>
<keyword evidence="6" id="KW-1185">Reference proteome</keyword>